<dbReference type="RefSeq" id="XP_006824847.1">
    <property type="nucleotide sequence ID" value="XM_006824784.1"/>
</dbReference>
<feature type="compositionally biased region" description="Basic and acidic residues" evidence="6">
    <location>
        <begin position="195"/>
        <end position="205"/>
    </location>
</feature>
<feature type="transmembrane region" description="Helical" evidence="7">
    <location>
        <begin position="168"/>
        <end position="186"/>
    </location>
</feature>
<evidence type="ECO:0000256" key="3">
    <source>
        <dbReference type="ARBA" id="ARBA00022989"/>
    </source>
</evidence>
<evidence type="ECO:0000256" key="5">
    <source>
        <dbReference type="ARBA" id="ARBA00093776"/>
    </source>
</evidence>
<dbReference type="PANTHER" id="PTHR31056:SF1">
    <property type="entry name" value="TRANSMEMBRANE PROTEIN 179B"/>
    <property type="match status" value="1"/>
</dbReference>
<dbReference type="PANTHER" id="PTHR31056">
    <property type="entry name" value="TRANSMEMBRANE PROTEIN 179B"/>
    <property type="match status" value="1"/>
</dbReference>
<proteinExistence type="inferred from homology"/>
<comment type="similarity">
    <text evidence="5">Belongs to the TMEM179 family.</text>
</comment>
<feature type="region of interest" description="Disordered" evidence="6">
    <location>
        <begin position="195"/>
        <end position="219"/>
    </location>
</feature>
<dbReference type="Pfam" id="PF26158">
    <property type="entry name" value="Claudin_TMEM179-179B"/>
    <property type="match status" value="1"/>
</dbReference>
<keyword evidence="4 7" id="KW-0472">Membrane</keyword>
<keyword evidence="3 7" id="KW-1133">Transmembrane helix</keyword>
<evidence type="ECO:0000256" key="7">
    <source>
        <dbReference type="SAM" id="Phobius"/>
    </source>
</evidence>
<dbReference type="GeneID" id="102804808"/>
<organism evidence="8 9">
    <name type="scientific">Saccoglossus kowalevskii</name>
    <name type="common">Acorn worm</name>
    <dbReference type="NCBI Taxonomy" id="10224"/>
    <lineage>
        <taxon>Eukaryota</taxon>
        <taxon>Metazoa</taxon>
        <taxon>Hemichordata</taxon>
        <taxon>Enteropneusta</taxon>
        <taxon>Harrimaniidae</taxon>
        <taxon>Saccoglossus</taxon>
    </lineage>
</organism>
<evidence type="ECO:0000256" key="1">
    <source>
        <dbReference type="ARBA" id="ARBA00004141"/>
    </source>
</evidence>
<evidence type="ECO:0000313" key="8">
    <source>
        <dbReference type="Proteomes" id="UP000694865"/>
    </source>
</evidence>
<sequence>MAEVHFFLIVETVLLFGASLCGFIASITIGVTRDKLGGCPLYGEISWYNATAPTLDHFGSSSSCNFCVGVQVIAALYALGFAFFHIYVLIKREDKNTRIVPPLLVNTGLTIIIFIQACVVSVGFLQWCKSIEYKDVISECREGQRKLLPSRPEMDFSSFFDYLTLGESTSWFSFLFWGALVVVCIVRRCRDNSMPDDHTAEERKPVLGPSLTPSPSVPS</sequence>
<keyword evidence="8" id="KW-1185">Reference proteome</keyword>
<dbReference type="InterPro" id="IPR029776">
    <property type="entry name" value="TMEM179B"/>
</dbReference>
<accession>A0ABM0MXV6</accession>
<dbReference type="InterPro" id="IPR059010">
    <property type="entry name" value="TMEM179-179B"/>
</dbReference>
<name>A0ABM0MXV6_SACKO</name>
<dbReference type="Proteomes" id="UP000694865">
    <property type="component" value="Unplaced"/>
</dbReference>
<evidence type="ECO:0000256" key="6">
    <source>
        <dbReference type="SAM" id="MobiDB-lite"/>
    </source>
</evidence>
<keyword evidence="2 7" id="KW-0812">Transmembrane</keyword>
<protein>
    <submittedName>
        <fullName evidence="9">Transmembrane protein 179-like</fullName>
    </submittedName>
</protein>
<feature type="transmembrane region" description="Helical" evidence="7">
    <location>
        <begin position="68"/>
        <end position="90"/>
    </location>
</feature>
<gene>
    <name evidence="9" type="primary">LOC102804808</name>
</gene>
<feature type="transmembrane region" description="Helical" evidence="7">
    <location>
        <begin position="102"/>
        <end position="125"/>
    </location>
</feature>
<feature type="transmembrane region" description="Helical" evidence="7">
    <location>
        <begin position="7"/>
        <end position="31"/>
    </location>
</feature>
<evidence type="ECO:0000256" key="4">
    <source>
        <dbReference type="ARBA" id="ARBA00023136"/>
    </source>
</evidence>
<evidence type="ECO:0000256" key="2">
    <source>
        <dbReference type="ARBA" id="ARBA00022692"/>
    </source>
</evidence>
<evidence type="ECO:0000313" key="9">
    <source>
        <dbReference type="RefSeq" id="XP_006824847.1"/>
    </source>
</evidence>
<reference evidence="9" key="1">
    <citation type="submission" date="2025-08" db="UniProtKB">
        <authorList>
            <consortium name="RefSeq"/>
        </authorList>
    </citation>
    <scope>IDENTIFICATION</scope>
    <source>
        <tissue evidence="9">Testes</tissue>
    </source>
</reference>
<comment type="subcellular location">
    <subcellularLocation>
        <location evidence="1">Membrane</location>
        <topology evidence="1">Multi-pass membrane protein</topology>
    </subcellularLocation>
</comment>